<sequence length="160" mass="17432">MKFVFDQLRFSFGTYLAARSFGSASSFPDWALTCIYFGRPVGTIASDQPMLIAFYGLSMALYGDLGIAISLAAEGSLVRSKLQTKLGGLPDAENVIRRSLEDLNNIRNLPLKVQAVILEAFVSSTEAAFGISCLVLFISLVASFFVREMPPSPRGLSYMI</sequence>
<keyword evidence="3" id="KW-1185">Reference proteome</keyword>
<gene>
    <name evidence="2" type="ORF">B0T16DRAFT_516684</name>
</gene>
<evidence type="ECO:0000256" key="1">
    <source>
        <dbReference type="SAM" id="Phobius"/>
    </source>
</evidence>
<organism evidence="2 3">
    <name type="scientific">Cercophora newfieldiana</name>
    <dbReference type="NCBI Taxonomy" id="92897"/>
    <lineage>
        <taxon>Eukaryota</taxon>
        <taxon>Fungi</taxon>
        <taxon>Dikarya</taxon>
        <taxon>Ascomycota</taxon>
        <taxon>Pezizomycotina</taxon>
        <taxon>Sordariomycetes</taxon>
        <taxon>Sordariomycetidae</taxon>
        <taxon>Sordariales</taxon>
        <taxon>Lasiosphaeriaceae</taxon>
        <taxon>Cercophora</taxon>
    </lineage>
</organism>
<protein>
    <submittedName>
        <fullName evidence="2">Uncharacterized protein</fullName>
    </submittedName>
</protein>
<keyword evidence="1" id="KW-0472">Membrane</keyword>
<feature type="transmembrane region" description="Helical" evidence="1">
    <location>
        <begin position="127"/>
        <end position="146"/>
    </location>
</feature>
<comment type="caution">
    <text evidence="2">The sequence shown here is derived from an EMBL/GenBank/DDBJ whole genome shotgun (WGS) entry which is preliminary data.</text>
</comment>
<evidence type="ECO:0000313" key="3">
    <source>
        <dbReference type="Proteomes" id="UP001174936"/>
    </source>
</evidence>
<name>A0AA39XXH4_9PEZI</name>
<keyword evidence="1" id="KW-0812">Transmembrane</keyword>
<accession>A0AA39XXH4</accession>
<proteinExistence type="predicted"/>
<evidence type="ECO:0000313" key="2">
    <source>
        <dbReference type="EMBL" id="KAK0642089.1"/>
    </source>
</evidence>
<feature type="transmembrane region" description="Helical" evidence="1">
    <location>
        <begin position="52"/>
        <end position="73"/>
    </location>
</feature>
<dbReference type="EMBL" id="JAULSV010000006">
    <property type="protein sequence ID" value="KAK0642089.1"/>
    <property type="molecule type" value="Genomic_DNA"/>
</dbReference>
<reference evidence="2" key="1">
    <citation type="submission" date="2023-06" db="EMBL/GenBank/DDBJ databases">
        <title>Genome-scale phylogeny and comparative genomics of the fungal order Sordariales.</title>
        <authorList>
            <consortium name="Lawrence Berkeley National Laboratory"/>
            <person name="Hensen N."/>
            <person name="Bonometti L."/>
            <person name="Westerberg I."/>
            <person name="Brannstrom I.O."/>
            <person name="Guillou S."/>
            <person name="Cros-Aarteil S."/>
            <person name="Calhoun S."/>
            <person name="Haridas S."/>
            <person name="Kuo A."/>
            <person name="Mondo S."/>
            <person name="Pangilinan J."/>
            <person name="Riley R."/>
            <person name="Labutti K."/>
            <person name="Andreopoulos B."/>
            <person name="Lipzen A."/>
            <person name="Chen C."/>
            <person name="Yanf M."/>
            <person name="Daum C."/>
            <person name="Ng V."/>
            <person name="Clum A."/>
            <person name="Steindorff A."/>
            <person name="Ohm R."/>
            <person name="Martin F."/>
            <person name="Silar P."/>
            <person name="Natvig D."/>
            <person name="Lalanne C."/>
            <person name="Gautier V."/>
            <person name="Ament-Velasquez S.L."/>
            <person name="Kruys A."/>
            <person name="Hutchinson M.I."/>
            <person name="Powell A.J."/>
            <person name="Barry K."/>
            <person name="Miller A.N."/>
            <person name="Grigoriev I.V."/>
            <person name="Debuchy R."/>
            <person name="Gladieux P."/>
            <person name="Thoren M.H."/>
            <person name="Johannesson H."/>
        </authorList>
    </citation>
    <scope>NUCLEOTIDE SEQUENCE</scope>
    <source>
        <strain evidence="2">SMH2532-1</strain>
    </source>
</reference>
<dbReference type="Proteomes" id="UP001174936">
    <property type="component" value="Unassembled WGS sequence"/>
</dbReference>
<keyword evidence="1" id="KW-1133">Transmembrane helix</keyword>
<dbReference type="AlphaFoldDB" id="A0AA39XXH4"/>